<comment type="caution">
    <text evidence="9">The sequence shown here is derived from an EMBL/GenBank/DDBJ whole genome shotgun (WGS) entry which is preliminary data.</text>
</comment>
<dbReference type="EMBL" id="VRMN01000003">
    <property type="protein sequence ID" value="KAA8495833.1"/>
    <property type="molecule type" value="Genomic_DNA"/>
</dbReference>
<dbReference type="PANTHER" id="PTHR23510:SF3">
    <property type="entry name" value="MAJOR FACILITATOR SUPERFAMILY DOMAIN-CONTAINING PROTEIN 8"/>
    <property type="match status" value="1"/>
</dbReference>
<feature type="transmembrane region" description="Helical" evidence="7">
    <location>
        <begin position="50"/>
        <end position="68"/>
    </location>
</feature>
<dbReference type="SUPFAM" id="SSF103473">
    <property type="entry name" value="MFS general substrate transporter"/>
    <property type="match status" value="1"/>
</dbReference>
<feature type="transmembrane region" description="Helical" evidence="7">
    <location>
        <begin position="88"/>
        <end position="112"/>
    </location>
</feature>
<dbReference type="InterPro" id="IPR011701">
    <property type="entry name" value="MFS"/>
</dbReference>
<keyword evidence="5 7" id="KW-0472">Membrane</keyword>
<dbReference type="Pfam" id="PF07690">
    <property type="entry name" value="MFS_1"/>
    <property type="match status" value="1"/>
</dbReference>
<evidence type="ECO:0000256" key="3">
    <source>
        <dbReference type="ARBA" id="ARBA00022692"/>
    </source>
</evidence>
<sequence>MAQAESETDGLLAEGGGGGGYETIKTARWWTPRFMRNESKSTRMRKSGTLDWPSLLVVYFIMLVSEAARGLVIPSQWPYLRALHGTKAQLGVFVASFSAGRMCATVPLGFLSDNLSMRAVFYVCSSLQILGHLIYCAAPNVPVLLFSRAVVGVGSATMSVCRAHVARATTRETRTTHFAYLSALQFIGFAVLPGAGGILAALPEFGLFGNLFVFNAFTYPGHLLILSNIIGIALLHWVYIDAPEQCNLAERIVIEVKDDTNGKDKSQKPPRPASPEVEASDEQPDWLALVACLLINICFRGVVAELETLASPLLMERYGTTVETTSYIIGGLGFLGLGVYFSFKPITRTFSDRQLVTIGEILIALGSIIAWQRFVPVPLWLFTLAIGLVWSLAYPLGQTAVLGLFSKILAGLPAGGFLGIFSAAGSLARVLFALFCAFLWSEAGPGAVFVQMLAASLATLVLTLLVYKRLVPYSRLPAVV</sequence>
<feature type="domain" description="Major facilitator superfamily (MFS) profile" evidence="8">
    <location>
        <begin position="54"/>
        <end position="471"/>
    </location>
</feature>
<evidence type="ECO:0000259" key="8">
    <source>
        <dbReference type="PROSITE" id="PS50850"/>
    </source>
</evidence>
<dbReference type="PRINTS" id="PR01035">
    <property type="entry name" value="TCRTETA"/>
</dbReference>
<comment type="subcellular location">
    <subcellularLocation>
        <location evidence="1">Endomembrane system</location>
        <topology evidence="1">Multi-pass membrane protein</topology>
    </subcellularLocation>
</comment>
<protein>
    <submittedName>
        <fullName evidence="9">Major facilitator superfamily domain-containing protein 8</fullName>
    </submittedName>
</protein>
<evidence type="ECO:0000256" key="4">
    <source>
        <dbReference type="ARBA" id="ARBA00022989"/>
    </source>
</evidence>
<keyword evidence="3 7" id="KW-0812">Transmembrane</keyword>
<feature type="transmembrane region" description="Helical" evidence="7">
    <location>
        <begin position="119"/>
        <end position="138"/>
    </location>
</feature>
<evidence type="ECO:0000313" key="9">
    <source>
        <dbReference type="EMBL" id="KAA8495833.1"/>
    </source>
</evidence>
<gene>
    <name evidence="9" type="ORF">FVE85_1988</name>
</gene>
<feature type="region of interest" description="Disordered" evidence="6">
    <location>
        <begin position="260"/>
        <end position="280"/>
    </location>
</feature>
<dbReference type="Gene3D" id="1.20.1250.20">
    <property type="entry name" value="MFS general substrate transporter like domains"/>
    <property type="match status" value="1"/>
</dbReference>
<dbReference type="PANTHER" id="PTHR23510">
    <property type="entry name" value="INNER MEMBRANE TRANSPORT PROTEIN YAJR"/>
    <property type="match status" value="1"/>
</dbReference>
<dbReference type="AlphaFoldDB" id="A0A5J4YYX7"/>
<keyword evidence="10" id="KW-1185">Reference proteome</keyword>
<organism evidence="9 10">
    <name type="scientific">Porphyridium purpureum</name>
    <name type="common">Red alga</name>
    <name type="synonym">Porphyridium cruentum</name>
    <dbReference type="NCBI Taxonomy" id="35688"/>
    <lineage>
        <taxon>Eukaryota</taxon>
        <taxon>Rhodophyta</taxon>
        <taxon>Bangiophyceae</taxon>
        <taxon>Porphyridiales</taxon>
        <taxon>Porphyridiaceae</taxon>
        <taxon>Porphyridium</taxon>
    </lineage>
</organism>
<reference evidence="10" key="1">
    <citation type="journal article" date="2019" name="Nat. Commun.">
        <title>Expansion of phycobilisome linker gene families in mesophilic red algae.</title>
        <authorList>
            <person name="Lee J."/>
            <person name="Kim D."/>
            <person name="Bhattacharya D."/>
            <person name="Yoon H.S."/>
        </authorList>
    </citation>
    <scope>NUCLEOTIDE SEQUENCE [LARGE SCALE GENOMIC DNA]</scope>
    <source>
        <strain evidence="10">CCMP 1328</strain>
    </source>
</reference>
<dbReference type="OrthoDB" id="370281at2759"/>
<accession>A0A5J4YYX7</accession>
<dbReference type="Proteomes" id="UP000324585">
    <property type="component" value="Unassembled WGS sequence"/>
</dbReference>
<dbReference type="InterPro" id="IPR051068">
    <property type="entry name" value="MFS_Domain-Containing_Protein"/>
</dbReference>
<name>A0A5J4YYX7_PORPP</name>
<feature type="transmembrane region" description="Helical" evidence="7">
    <location>
        <begin position="222"/>
        <end position="240"/>
    </location>
</feature>
<feature type="transmembrane region" description="Helical" evidence="7">
    <location>
        <begin position="177"/>
        <end position="202"/>
    </location>
</feature>
<evidence type="ECO:0000256" key="2">
    <source>
        <dbReference type="ARBA" id="ARBA00022448"/>
    </source>
</evidence>
<feature type="transmembrane region" description="Helical" evidence="7">
    <location>
        <begin position="355"/>
        <end position="374"/>
    </location>
</feature>
<evidence type="ECO:0000256" key="6">
    <source>
        <dbReference type="SAM" id="MobiDB-lite"/>
    </source>
</evidence>
<dbReference type="InterPro" id="IPR020846">
    <property type="entry name" value="MFS_dom"/>
</dbReference>
<dbReference type="InterPro" id="IPR001958">
    <property type="entry name" value="Tet-R_TetA/multi-R_MdtG-like"/>
</dbReference>
<dbReference type="GO" id="GO:0012505">
    <property type="term" value="C:endomembrane system"/>
    <property type="evidence" value="ECO:0007669"/>
    <property type="project" value="UniProtKB-SubCell"/>
</dbReference>
<dbReference type="PROSITE" id="PS50850">
    <property type="entry name" value="MFS"/>
    <property type="match status" value="1"/>
</dbReference>
<feature type="transmembrane region" description="Helical" evidence="7">
    <location>
        <begin position="286"/>
        <end position="304"/>
    </location>
</feature>
<feature type="transmembrane region" description="Helical" evidence="7">
    <location>
        <begin position="380"/>
        <end position="405"/>
    </location>
</feature>
<evidence type="ECO:0000256" key="1">
    <source>
        <dbReference type="ARBA" id="ARBA00004127"/>
    </source>
</evidence>
<evidence type="ECO:0000313" key="10">
    <source>
        <dbReference type="Proteomes" id="UP000324585"/>
    </source>
</evidence>
<proteinExistence type="predicted"/>
<feature type="transmembrane region" description="Helical" evidence="7">
    <location>
        <begin position="446"/>
        <end position="467"/>
    </location>
</feature>
<keyword evidence="2" id="KW-0813">Transport</keyword>
<feature type="transmembrane region" description="Helical" evidence="7">
    <location>
        <begin position="144"/>
        <end position="165"/>
    </location>
</feature>
<evidence type="ECO:0000256" key="5">
    <source>
        <dbReference type="ARBA" id="ARBA00023136"/>
    </source>
</evidence>
<dbReference type="OMA" id="WINVIMG"/>
<dbReference type="InterPro" id="IPR036259">
    <property type="entry name" value="MFS_trans_sf"/>
</dbReference>
<feature type="transmembrane region" description="Helical" evidence="7">
    <location>
        <begin position="324"/>
        <end position="343"/>
    </location>
</feature>
<evidence type="ECO:0000256" key="7">
    <source>
        <dbReference type="SAM" id="Phobius"/>
    </source>
</evidence>
<keyword evidence="4 7" id="KW-1133">Transmembrane helix</keyword>
<feature type="transmembrane region" description="Helical" evidence="7">
    <location>
        <begin position="417"/>
        <end position="440"/>
    </location>
</feature>
<dbReference type="GO" id="GO:0022857">
    <property type="term" value="F:transmembrane transporter activity"/>
    <property type="evidence" value="ECO:0007669"/>
    <property type="project" value="InterPro"/>
</dbReference>